<sequence>MQTVLILGASGRFGRNAAEAFWNAGWHVRLFDRASDDLIESAQGADVIVNAWNPAYPDWKSTLPNLTGKVIAAAQNSGATVIIPGNVYVYGSGDDSRFAQDTPHAATNPLGKLRIEMEQSYRDAGIPTIILRSGNFLDTEESGNWFDMMIAPPLKKGVLRYPGATNVPHAWAFLPDLARAAVALAEVRHDLPRFADVPYTGYTLTGEQLAALCALAMRQEVKITTMSWWPLYLARPFWRLAAPLLEMRYLWNKAHWLDGASFQRLIPNFFETPVQDAVEQAIAPVLRGTPDQPKPNREGPPPLPAE</sequence>
<dbReference type="EMBL" id="JAQIOY010000001">
    <property type="protein sequence ID" value="MDA7423548.1"/>
    <property type="molecule type" value="Genomic_DNA"/>
</dbReference>
<dbReference type="Gene3D" id="3.40.50.720">
    <property type="entry name" value="NAD(P)-binding Rossmann-like Domain"/>
    <property type="match status" value="1"/>
</dbReference>
<evidence type="ECO:0000313" key="2">
    <source>
        <dbReference type="EMBL" id="MDA7423548.1"/>
    </source>
</evidence>
<proteinExistence type="predicted"/>
<protein>
    <submittedName>
        <fullName evidence="2">Epimerase</fullName>
    </submittedName>
</protein>
<dbReference type="Proteomes" id="UP001210720">
    <property type="component" value="Unassembled WGS sequence"/>
</dbReference>
<keyword evidence="3" id="KW-1185">Reference proteome</keyword>
<accession>A0ABT4XNM6</accession>
<dbReference type="RefSeq" id="WP_271430896.1">
    <property type="nucleotide sequence ID" value="NZ_JAQIOY010000001.1"/>
</dbReference>
<dbReference type="InterPro" id="IPR036291">
    <property type="entry name" value="NAD(P)-bd_dom_sf"/>
</dbReference>
<name>A0ABT4XNM6_9RHOB</name>
<gene>
    <name evidence="2" type="ORF">PFY00_02295</name>
</gene>
<dbReference type="SUPFAM" id="SSF51735">
    <property type="entry name" value="NAD(P)-binding Rossmann-fold domains"/>
    <property type="match status" value="1"/>
</dbReference>
<comment type="caution">
    <text evidence="2">The sequence shown here is derived from an EMBL/GenBank/DDBJ whole genome shotgun (WGS) entry which is preliminary data.</text>
</comment>
<organism evidence="2 3">
    <name type="scientific">Thalassococcus lentus</name>
    <dbReference type="NCBI Taxonomy" id="1210524"/>
    <lineage>
        <taxon>Bacteria</taxon>
        <taxon>Pseudomonadati</taxon>
        <taxon>Pseudomonadota</taxon>
        <taxon>Alphaproteobacteria</taxon>
        <taxon>Rhodobacterales</taxon>
        <taxon>Roseobacteraceae</taxon>
        <taxon>Thalassococcus</taxon>
    </lineage>
</organism>
<reference evidence="2 3" key="1">
    <citation type="submission" date="2023-01" db="EMBL/GenBank/DDBJ databases">
        <title>Thalassococcus onchidii sp. nov., isolated from a marine invertebrate from the South China Sea.</title>
        <authorList>
            <person name="Xu S."/>
            <person name="Liu Z."/>
            <person name="Xu Y."/>
        </authorList>
    </citation>
    <scope>NUCLEOTIDE SEQUENCE [LARGE SCALE GENOMIC DNA]</scope>
    <source>
        <strain evidence="2 3">KCTC 32084</strain>
    </source>
</reference>
<evidence type="ECO:0000313" key="3">
    <source>
        <dbReference type="Proteomes" id="UP001210720"/>
    </source>
</evidence>
<evidence type="ECO:0000256" key="1">
    <source>
        <dbReference type="SAM" id="MobiDB-lite"/>
    </source>
</evidence>
<feature type="region of interest" description="Disordered" evidence="1">
    <location>
        <begin position="285"/>
        <end position="306"/>
    </location>
</feature>